<evidence type="ECO:0000313" key="2">
    <source>
        <dbReference type="EMBL" id="SNQ59800.1"/>
    </source>
</evidence>
<keyword evidence="1" id="KW-0812">Transmembrane</keyword>
<dbReference type="RefSeq" id="WP_096204117.1">
    <property type="nucleotide sequence ID" value="NZ_FZMP01000042.1"/>
</dbReference>
<name>A0A284VKK2_9EURY</name>
<feature type="transmembrane region" description="Helical" evidence="1">
    <location>
        <begin position="7"/>
        <end position="24"/>
    </location>
</feature>
<proteinExistence type="predicted"/>
<keyword evidence="1" id="KW-1133">Transmembrane helix</keyword>
<keyword evidence="3" id="KW-1185">Reference proteome</keyword>
<feature type="transmembrane region" description="Helical" evidence="1">
    <location>
        <begin position="30"/>
        <end position="49"/>
    </location>
</feature>
<sequence>MENKIKYIVSAITAAAFMAAAYYLPAETFLAFFAAGLFLVPTSIFVYMFQKVAKDTETQ</sequence>
<evidence type="ECO:0000256" key="1">
    <source>
        <dbReference type="SAM" id="Phobius"/>
    </source>
</evidence>
<protein>
    <submittedName>
        <fullName evidence="2">Uncharacterized protein</fullName>
    </submittedName>
</protein>
<reference evidence="3" key="1">
    <citation type="submission" date="2017-06" db="EMBL/GenBank/DDBJ databases">
        <authorList>
            <person name="Cremers G."/>
        </authorList>
    </citation>
    <scope>NUCLEOTIDE SEQUENCE [LARGE SCALE GENOMIC DNA]</scope>
</reference>
<dbReference type="AlphaFoldDB" id="A0A284VKK2"/>
<gene>
    <name evidence="2" type="ORF">MNV_1360002</name>
</gene>
<keyword evidence="1" id="KW-0472">Membrane</keyword>
<accession>A0A284VKK2</accession>
<dbReference type="EMBL" id="FZMP01000042">
    <property type="protein sequence ID" value="SNQ59800.1"/>
    <property type="molecule type" value="Genomic_DNA"/>
</dbReference>
<dbReference type="Proteomes" id="UP000218615">
    <property type="component" value="Unassembled WGS sequence"/>
</dbReference>
<evidence type="ECO:0000313" key="3">
    <source>
        <dbReference type="Proteomes" id="UP000218615"/>
    </source>
</evidence>
<organism evidence="2 3">
    <name type="scientific">Candidatus Methanoperedens nitratireducens</name>
    <dbReference type="NCBI Taxonomy" id="1392998"/>
    <lineage>
        <taxon>Archaea</taxon>
        <taxon>Methanobacteriati</taxon>
        <taxon>Methanobacteriota</taxon>
        <taxon>Stenosarchaea group</taxon>
        <taxon>Methanomicrobia</taxon>
        <taxon>Methanosarcinales</taxon>
        <taxon>ANME-2 cluster</taxon>
        <taxon>Candidatus Methanoperedentaceae</taxon>
        <taxon>Candidatus Methanoperedens</taxon>
    </lineage>
</organism>